<evidence type="ECO:0000256" key="1">
    <source>
        <dbReference type="ARBA" id="ARBA00004167"/>
    </source>
</evidence>
<dbReference type="RefSeq" id="XP_007439994.1">
    <property type="nucleotide sequence ID" value="XM_007439932.3"/>
</dbReference>
<dbReference type="Pfam" id="PF13855">
    <property type="entry name" value="LRR_8"/>
    <property type="match status" value="3"/>
</dbReference>
<organism evidence="9 10">
    <name type="scientific">Python bivittatus</name>
    <name type="common">Burmese python</name>
    <name type="synonym">Python molurus bivittatus</name>
    <dbReference type="NCBI Taxonomy" id="176946"/>
    <lineage>
        <taxon>Eukaryota</taxon>
        <taxon>Metazoa</taxon>
        <taxon>Chordata</taxon>
        <taxon>Craniata</taxon>
        <taxon>Vertebrata</taxon>
        <taxon>Euteleostomi</taxon>
        <taxon>Lepidosauria</taxon>
        <taxon>Squamata</taxon>
        <taxon>Bifurcata</taxon>
        <taxon>Unidentata</taxon>
        <taxon>Episquamata</taxon>
        <taxon>Toxicofera</taxon>
        <taxon>Serpentes</taxon>
        <taxon>Henophidia</taxon>
        <taxon>Pythonidae</taxon>
        <taxon>Python</taxon>
    </lineage>
</organism>
<dbReference type="PRINTS" id="PR00019">
    <property type="entry name" value="LEURICHRPT"/>
</dbReference>
<evidence type="ECO:0000256" key="8">
    <source>
        <dbReference type="ARBA" id="ARBA00023180"/>
    </source>
</evidence>
<proteinExistence type="predicted"/>
<dbReference type="PANTHER" id="PTHR24365:SF525">
    <property type="entry name" value="TOLL-LIKE RECEPTOR 5"/>
    <property type="match status" value="1"/>
</dbReference>
<dbReference type="Gene3D" id="3.80.10.10">
    <property type="entry name" value="Ribonuclease Inhibitor"/>
    <property type="match status" value="3"/>
</dbReference>
<evidence type="ECO:0000256" key="2">
    <source>
        <dbReference type="ARBA" id="ARBA00022614"/>
    </source>
</evidence>
<evidence type="ECO:0000256" key="7">
    <source>
        <dbReference type="ARBA" id="ARBA00023136"/>
    </source>
</evidence>
<dbReference type="InterPro" id="IPR001611">
    <property type="entry name" value="Leu-rich_rpt"/>
</dbReference>
<dbReference type="PROSITE" id="PS51450">
    <property type="entry name" value="LRR"/>
    <property type="match status" value="7"/>
</dbReference>
<dbReference type="GO" id="GO:0006954">
    <property type="term" value="P:inflammatory response"/>
    <property type="evidence" value="ECO:0007669"/>
    <property type="project" value="TreeGrafter"/>
</dbReference>
<keyword evidence="5" id="KW-0677">Repeat</keyword>
<dbReference type="GeneID" id="103050967"/>
<evidence type="ECO:0000256" key="5">
    <source>
        <dbReference type="ARBA" id="ARBA00022737"/>
    </source>
</evidence>
<evidence type="ECO:0000256" key="4">
    <source>
        <dbReference type="ARBA" id="ARBA00022729"/>
    </source>
</evidence>
<dbReference type="PANTHER" id="PTHR24365">
    <property type="entry name" value="TOLL-LIKE RECEPTOR"/>
    <property type="match status" value="1"/>
</dbReference>
<name>A0A9F2WKF6_PYTBI</name>
<dbReference type="InterPro" id="IPR003591">
    <property type="entry name" value="Leu-rich_rpt_typical-subtyp"/>
</dbReference>
<comment type="subcellular location">
    <subcellularLocation>
        <location evidence="1">Membrane</location>
        <topology evidence="1">Single-pass membrane protein</topology>
    </subcellularLocation>
</comment>
<dbReference type="Proteomes" id="UP000695026">
    <property type="component" value="Unplaced"/>
</dbReference>
<dbReference type="SMART" id="SM00365">
    <property type="entry name" value="LRR_SD22"/>
    <property type="match status" value="6"/>
</dbReference>
<dbReference type="InterPro" id="IPR032675">
    <property type="entry name" value="LRR_dom_sf"/>
</dbReference>
<evidence type="ECO:0000313" key="10">
    <source>
        <dbReference type="RefSeq" id="XP_007439994.1"/>
    </source>
</evidence>
<evidence type="ECO:0000256" key="6">
    <source>
        <dbReference type="ARBA" id="ARBA00022989"/>
    </source>
</evidence>
<keyword evidence="2" id="KW-0433">Leucine-rich repeat</keyword>
<dbReference type="GO" id="GO:0007165">
    <property type="term" value="P:signal transduction"/>
    <property type="evidence" value="ECO:0007669"/>
    <property type="project" value="TreeGrafter"/>
</dbReference>
<keyword evidence="3" id="KW-0812">Transmembrane</keyword>
<dbReference type="GO" id="GO:0005886">
    <property type="term" value="C:plasma membrane"/>
    <property type="evidence" value="ECO:0007669"/>
    <property type="project" value="TreeGrafter"/>
</dbReference>
<protein>
    <submittedName>
        <fullName evidence="10">Toll-like receptor 5 isoform X2</fullName>
    </submittedName>
</protein>
<dbReference type="FunFam" id="3.80.10.10:FF:000306">
    <property type="entry name" value="Toll-like receptor 5"/>
    <property type="match status" value="1"/>
</dbReference>
<keyword evidence="9" id="KW-1185">Reference proteome</keyword>
<accession>A0A9F2WKF6</accession>
<keyword evidence="4" id="KW-0732">Signal</keyword>
<dbReference type="GO" id="GO:0038023">
    <property type="term" value="F:signaling receptor activity"/>
    <property type="evidence" value="ECO:0007669"/>
    <property type="project" value="TreeGrafter"/>
</dbReference>
<reference evidence="10" key="1">
    <citation type="submission" date="2025-08" db="UniProtKB">
        <authorList>
            <consortium name="RefSeq"/>
        </authorList>
    </citation>
    <scope>IDENTIFICATION</scope>
    <source>
        <tissue evidence="10">Liver</tissue>
    </source>
</reference>
<keyword evidence="7" id="KW-0472">Membrane</keyword>
<evidence type="ECO:0000313" key="9">
    <source>
        <dbReference type="Proteomes" id="UP000695026"/>
    </source>
</evidence>
<dbReference type="SUPFAM" id="SSF52058">
    <property type="entry name" value="L domain-like"/>
    <property type="match status" value="2"/>
</dbReference>
<dbReference type="AlphaFoldDB" id="A0A9F2WKF6"/>
<keyword evidence="6" id="KW-1133">Transmembrane helix</keyword>
<dbReference type="OrthoDB" id="2020019at2759"/>
<dbReference type="SMART" id="SM00369">
    <property type="entry name" value="LRR_TYP"/>
    <property type="match status" value="12"/>
</dbReference>
<gene>
    <name evidence="10" type="primary">LOC103050967</name>
</gene>
<sequence>MSTFCRRWPLWKTQKAPFATIVSVLVALSYATDAFPDCHITKINNLMVTNCQGQGHRSVPRVNMSTQVLLLNFNILSTIQISSFPRMSALKMLSVGKQLGGALFVGERAFANVPNITFLDLGGNGNLSLHPKALHGLSKLEVLHLDVNGFDNGILERGYFQDLLSLKTLDLTGNHINRLRPDPTFQKLKKLSILQLKLNKIGAICGNDLQYLSGRHLTLLDLSSNRLSRYPSCINPFHNITLGTLDISSNIWNVVQVEQFFKRLNGTRIQNLKMQHSGAIGSGFDFHNIKDISASTFSGLRHSGILTFDMSHGFLSVLNASVFSSFPDLNTLLLRFNKINKIQDGAFAGLNKLQVLDLSNNLLGEIYTKGLQKLRSFPLQRLILKSNHIGIVQYGALTGLNTLQFLDLQDNALVRVPTGNLPSLLNLNLGQNRITDPWGIEQLGKNLIRLDFSSNRLSDLEDVWNHVAKIPTLNFLNLSSNHLARCLRVEKSPRQLEELDLSHNNLEKIWNRQKCIDIFQHLEKLVVLNLSSNHLQDLPGNLFHSLVSLEILNLSANMLHRLPDQVFHSLKSLHTLSVRGNPLMTLSLSSFQPLVRLQFLDLRELSFVCSCDLKDFQNWLWYKKATVSGTELLLTCIQTSFNFQRQFLPQFLQNKCVP</sequence>
<evidence type="ECO:0000256" key="3">
    <source>
        <dbReference type="ARBA" id="ARBA00022692"/>
    </source>
</evidence>
<keyword evidence="8" id="KW-0325">Glycoprotein</keyword>